<feature type="region of interest" description="Disordered" evidence="1">
    <location>
        <begin position="42"/>
        <end position="62"/>
    </location>
</feature>
<name>A0A8S4FWM7_PLUXY</name>
<evidence type="ECO:0000313" key="2">
    <source>
        <dbReference type="EMBL" id="CAG9132716.1"/>
    </source>
</evidence>
<evidence type="ECO:0000313" key="3">
    <source>
        <dbReference type="Proteomes" id="UP000653454"/>
    </source>
</evidence>
<accession>A0A8S4FWM7</accession>
<proteinExistence type="predicted"/>
<organism evidence="2 3">
    <name type="scientific">Plutella xylostella</name>
    <name type="common">Diamondback moth</name>
    <name type="synonym">Plutella maculipennis</name>
    <dbReference type="NCBI Taxonomy" id="51655"/>
    <lineage>
        <taxon>Eukaryota</taxon>
        <taxon>Metazoa</taxon>
        <taxon>Ecdysozoa</taxon>
        <taxon>Arthropoda</taxon>
        <taxon>Hexapoda</taxon>
        <taxon>Insecta</taxon>
        <taxon>Pterygota</taxon>
        <taxon>Neoptera</taxon>
        <taxon>Endopterygota</taxon>
        <taxon>Lepidoptera</taxon>
        <taxon>Glossata</taxon>
        <taxon>Ditrysia</taxon>
        <taxon>Yponomeutoidea</taxon>
        <taxon>Plutellidae</taxon>
        <taxon>Plutella</taxon>
    </lineage>
</organism>
<keyword evidence="3" id="KW-1185">Reference proteome</keyword>
<feature type="compositionally biased region" description="Pro residues" evidence="1">
    <location>
        <begin position="48"/>
        <end position="62"/>
    </location>
</feature>
<dbReference type="EMBL" id="CAJHNJ030000052">
    <property type="protein sequence ID" value="CAG9132716.1"/>
    <property type="molecule type" value="Genomic_DNA"/>
</dbReference>
<comment type="caution">
    <text evidence="2">The sequence shown here is derived from an EMBL/GenBank/DDBJ whole genome shotgun (WGS) entry which is preliminary data.</text>
</comment>
<evidence type="ECO:0000256" key="1">
    <source>
        <dbReference type="SAM" id="MobiDB-lite"/>
    </source>
</evidence>
<protein>
    <submittedName>
        <fullName evidence="2">(diamondback moth) hypothetical protein</fullName>
    </submittedName>
</protein>
<sequence length="111" mass="11954">MLSVIAMRREDEELGARADADEFVDISQMQLLVEGAGGAGGAALHYGGPPPPLAQPQPYPHPPGSTVDDLFALYFTPTTQHAQFGETLFAAPLQTTVHSIGPRRSWHCRCI</sequence>
<dbReference type="AlphaFoldDB" id="A0A8S4FWM7"/>
<gene>
    <name evidence="2" type="ORF">PLXY2_LOCUS10962</name>
</gene>
<dbReference type="Proteomes" id="UP000653454">
    <property type="component" value="Unassembled WGS sequence"/>
</dbReference>
<reference evidence="2" key="1">
    <citation type="submission" date="2020-11" db="EMBL/GenBank/DDBJ databases">
        <authorList>
            <person name="Whiteford S."/>
        </authorList>
    </citation>
    <scope>NUCLEOTIDE SEQUENCE</scope>
</reference>